<evidence type="ECO:0000313" key="1">
    <source>
        <dbReference type="EMBL" id="GAA3723294.1"/>
    </source>
</evidence>
<evidence type="ECO:0000313" key="2">
    <source>
        <dbReference type="Proteomes" id="UP001500920"/>
    </source>
</evidence>
<proteinExistence type="predicted"/>
<dbReference type="EMBL" id="BAABCK010000021">
    <property type="protein sequence ID" value="GAA3723294.1"/>
    <property type="molecule type" value="Genomic_DNA"/>
</dbReference>
<organism evidence="1 2">
    <name type="scientific">Salinicoccus jeotgali</name>
    <dbReference type="NCBI Taxonomy" id="381634"/>
    <lineage>
        <taxon>Bacteria</taxon>
        <taxon>Bacillati</taxon>
        <taxon>Bacillota</taxon>
        <taxon>Bacilli</taxon>
        <taxon>Bacillales</taxon>
        <taxon>Staphylococcaceae</taxon>
        <taxon>Salinicoccus</taxon>
    </lineage>
</organism>
<dbReference type="Gene3D" id="3.40.630.30">
    <property type="match status" value="1"/>
</dbReference>
<sequence>MQILDEHGEEVAQTILNTFESITVSGKDTAHDVEFFLKSKAIEFSKAGISATHLIFGSYRGESILVGYFAIANRPLVIPSRHYKKLSSAIRGKIRFGGGVVEDNSTIITGYLIGQIAKNYSDECKKAKLISGVDILQSAYDHIMKASNITGGSIVYLEYEDVDFLHKFYSDFGFTNLKEYTTKNGLQLALKKLK</sequence>
<comment type="caution">
    <text evidence="1">The sequence shown here is derived from an EMBL/GenBank/DDBJ whole genome shotgun (WGS) entry which is preliminary data.</text>
</comment>
<dbReference type="Proteomes" id="UP001500920">
    <property type="component" value="Unassembled WGS sequence"/>
</dbReference>
<gene>
    <name evidence="1" type="ORF">GCM10022378_11770</name>
</gene>
<name>A0ABP7ETB8_9STAP</name>
<reference evidence="2" key="1">
    <citation type="journal article" date="2019" name="Int. J. Syst. Evol. Microbiol.">
        <title>The Global Catalogue of Microorganisms (GCM) 10K type strain sequencing project: providing services to taxonomists for standard genome sequencing and annotation.</title>
        <authorList>
            <consortium name="The Broad Institute Genomics Platform"/>
            <consortium name="The Broad Institute Genome Sequencing Center for Infectious Disease"/>
            <person name="Wu L."/>
            <person name="Ma J."/>
        </authorList>
    </citation>
    <scope>NUCLEOTIDE SEQUENCE [LARGE SCALE GENOMIC DNA]</scope>
    <source>
        <strain evidence="2">JCM 16981</strain>
    </source>
</reference>
<accession>A0ABP7ETB8</accession>
<protein>
    <submittedName>
        <fullName evidence="1">Uncharacterized protein</fullName>
    </submittedName>
</protein>
<keyword evidence="2" id="KW-1185">Reference proteome</keyword>